<dbReference type="InterPro" id="IPR009057">
    <property type="entry name" value="Homeodomain-like_sf"/>
</dbReference>
<feature type="domain" description="HTH araC/xylS-type" evidence="5">
    <location>
        <begin position="211"/>
        <end position="309"/>
    </location>
</feature>
<dbReference type="PANTHER" id="PTHR46796:SF7">
    <property type="entry name" value="ARAC FAMILY TRANSCRIPTIONAL REGULATOR"/>
    <property type="match status" value="1"/>
</dbReference>
<dbReference type="InterPro" id="IPR032783">
    <property type="entry name" value="AraC_lig"/>
</dbReference>
<dbReference type="Pfam" id="PF12833">
    <property type="entry name" value="HTH_18"/>
    <property type="match status" value="1"/>
</dbReference>
<evidence type="ECO:0000256" key="1">
    <source>
        <dbReference type="ARBA" id="ARBA00023015"/>
    </source>
</evidence>
<dbReference type="InterPro" id="IPR050204">
    <property type="entry name" value="AraC_XylS_family_regulators"/>
</dbReference>
<dbReference type="PRINTS" id="PR00032">
    <property type="entry name" value="HTHARAC"/>
</dbReference>
<evidence type="ECO:0000313" key="7">
    <source>
        <dbReference type="Proteomes" id="UP000593594"/>
    </source>
</evidence>
<dbReference type="InterPro" id="IPR018062">
    <property type="entry name" value="HTH_AraC-typ_CS"/>
</dbReference>
<dbReference type="InterPro" id="IPR020449">
    <property type="entry name" value="Tscrpt_reg_AraC-type_HTH"/>
</dbReference>
<keyword evidence="7" id="KW-1185">Reference proteome</keyword>
<keyword evidence="3" id="KW-0010">Activator</keyword>
<dbReference type="SUPFAM" id="SSF46689">
    <property type="entry name" value="Homeodomain-like"/>
    <property type="match status" value="2"/>
</dbReference>
<dbReference type="PANTHER" id="PTHR46796">
    <property type="entry name" value="HTH-TYPE TRANSCRIPTIONAL ACTIVATOR RHAS-RELATED"/>
    <property type="match status" value="1"/>
</dbReference>
<gene>
    <name evidence="6" type="ORF">HW532_21225</name>
</gene>
<dbReference type="Proteomes" id="UP000593594">
    <property type="component" value="Chromosome"/>
</dbReference>
<dbReference type="AlphaFoldDB" id="A0A7S8C7U7"/>
<dbReference type="EMBL" id="CP058214">
    <property type="protein sequence ID" value="QPC44994.1"/>
    <property type="molecule type" value="Genomic_DNA"/>
</dbReference>
<dbReference type="InterPro" id="IPR037923">
    <property type="entry name" value="HTH-like"/>
</dbReference>
<dbReference type="RefSeq" id="WP_213162369.1">
    <property type="nucleotide sequence ID" value="NZ_CP058214.1"/>
</dbReference>
<keyword evidence="2" id="KW-0238">DNA-binding</keyword>
<dbReference type="Gene3D" id="1.10.10.60">
    <property type="entry name" value="Homeodomain-like"/>
    <property type="match status" value="2"/>
</dbReference>
<evidence type="ECO:0000256" key="3">
    <source>
        <dbReference type="ARBA" id="ARBA00023159"/>
    </source>
</evidence>
<proteinExistence type="predicted"/>
<accession>A0A7S8C7U7</accession>
<evidence type="ECO:0000313" key="6">
    <source>
        <dbReference type="EMBL" id="QPC44994.1"/>
    </source>
</evidence>
<reference evidence="6 7" key="1">
    <citation type="submission" date="2020-06" db="EMBL/GenBank/DDBJ databases">
        <title>Genome sequence of 2 isolates from Red Sea Mangroves.</title>
        <authorList>
            <person name="Sefrji F."/>
            <person name="Michoud G."/>
            <person name="Merlino G."/>
            <person name="Daffonchio D."/>
        </authorList>
    </citation>
    <scope>NUCLEOTIDE SEQUENCE [LARGE SCALE GENOMIC DNA]</scope>
    <source>
        <strain evidence="6 7">R1DC25</strain>
    </source>
</reference>
<dbReference type="PROSITE" id="PS01124">
    <property type="entry name" value="HTH_ARAC_FAMILY_2"/>
    <property type="match status" value="1"/>
</dbReference>
<dbReference type="InterPro" id="IPR018060">
    <property type="entry name" value="HTH_AraC"/>
</dbReference>
<dbReference type="Pfam" id="PF12852">
    <property type="entry name" value="Cupin_6"/>
    <property type="match status" value="1"/>
</dbReference>
<sequence>MDVLSDILSRMRLSGTLYFRTSFTSPWSVRVPAFRDVARFHLAHKGRCFVRIGPTRERVLLEQGDLVIIMRGAEHTLYCDPATENQALLLDEVVERSGFTGSGTLVYGETGTDHETQLICGHFAFDPEARHPLVDALPGHIHIRNYGEAAGAWMDSTLRVIGAEAGRDRPGSDLIALKLSEIIFAQALRSYLNGDGADRPVLAGFTDRQIARALKAMHEAPAHPWTLEALARTAGLSRTAFATRFSRLLLMTPLGYLTHWRMQQARQLLTDTDRAIIDIAEAVGYHSEAAFGRVFKKHFGTAPATYRRHALRGA</sequence>
<dbReference type="SUPFAM" id="SSF51215">
    <property type="entry name" value="Regulatory protein AraC"/>
    <property type="match status" value="1"/>
</dbReference>
<name>A0A7S8C7U7_9HYPH</name>
<dbReference type="SMART" id="SM00342">
    <property type="entry name" value="HTH_ARAC"/>
    <property type="match status" value="1"/>
</dbReference>
<protein>
    <submittedName>
        <fullName evidence="6">AraC family transcriptional regulator</fullName>
    </submittedName>
</protein>
<evidence type="ECO:0000256" key="4">
    <source>
        <dbReference type="ARBA" id="ARBA00023163"/>
    </source>
</evidence>
<dbReference type="GO" id="GO:0003700">
    <property type="term" value="F:DNA-binding transcription factor activity"/>
    <property type="evidence" value="ECO:0007669"/>
    <property type="project" value="InterPro"/>
</dbReference>
<keyword evidence="1" id="KW-0805">Transcription regulation</keyword>
<organism evidence="6 7">
    <name type="scientific">Kaustia mangrovi</name>
    <dbReference type="NCBI Taxonomy" id="2593653"/>
    <lineage>
        <taxon>Bacteria</taxon>
        <taxon>Pseudomonadati</taxon>
        <taxon>Pseudomonadota</taxon>
        <taxon>Alphaproteobacteria</taxon>
        <taxon>Hyphomicrobiales</taxon>
        <taxon>Parvibaculaceae</taxon>
        <taxon>Kaustia</taxon>
    </lineage>
</organism>
<evidence type="ECO:0000259" key="5">
    <source>
        <dbReference type="PROSITE" id="PS01124"/>
    </source>
</evidence>
<evidence type="ECO:0000256" key="2">
    <source>
        <dbReference type="ARBA" id="ARBA00023125"/>
    </source>
</evidence>
<dbReference type="KEGG" id="kmn:HW532_21225"/>
<dbReference type="PROSITE" id="PS00041">
    <property type="entry name" value="HTH_ARAC_FAMILY_1"/>
    <property type="match status" value="1"/>
</dbReference>
<dbReference type="GO" id="GO:0043565">
    <property type="term" value="F:sequence-specific DNA binding"/>
    <property type="evidence" value="ECO:0007669"/>
    <property type="project" value="InterPro"/>
</dbReference>
<keyword evidence="4" id="KW-0804">Transcription</keyword>